<dbReference type="AlphaFoldDB" id="A0A915JVE4"/>
<evidence type="ECO:0000313" key="1">
    <source>
        <dbReference type="Proteomes" id="UP000887565"/>
    </source>
</evidence>
<reference evidence="2" key="1">
    <citation type="submission" date="2022-11" db="UniProtKB">
        <authorList>
            <consortium name="WormBaseParasite"/>
        </authorList>
    </citation>
    <scope>IDENTIFICATION</scope>
</reference>
<organism evidence="1 2">
    <name type="scientific">Romanomermis culicivorax</name>
    <name type="common">Nematode worm</name>
    <dbReference type="NCBI Taxonomy" id="13658"/>
    <lineage>
        <taxon>Eukaryota</taxon>
        <taxon>Metazoa</taxon>
        <taxon>Ecdysozoa</taxon>
        <taxon>Nematoda</taxon>
        <taxon>Enoplea</taxon>
        <taxon>Dorylaimia</taxon>
        <taxon>Mermithida</taxon>
        <taxon>Mermithoidea</taxon>
        <taxon>Mermithidae</taxon>
        <taxon>Romanomermis</taxon>
    </lineage>
</organism>
<dbReference type="Proteomes" id="UP000887565">
    <property type="component" value="Unplaced"/>
</dbReference>
<dbReference type="WBParaSite" id="nRc.2.0.1.t30048-RA">
    <property type="protein sequence ID" value="nRc.2.0.1.t30048-RA"/>
    <property type="gene ID" value="nRc.2.0.1.g30048"/>
</dbReference>
<protein>
    <submittedName>
        <fullName evidence="2">Uncharacterized protein</fullName>
    </submittedName>
</protein>
<accession>A0A915JVE4</accession>
<name>A0A915JVE4_ROMCU</name>
<sequence length="152" mass="17348">MDPDEIYRHAHLPRFGINKSLLALKYHYLAVMDNEDTDGQSTNQSFPYLLVTLLLDILRKEVSTTICHDSHKEFVMPGYGDVDPENRKKGFEEIIEKNVNKQYNIQRMLMSKKAISISLLPYSSSINLHTFIVSTASTARILFRNLSVAPCA</sequence>
<proteinExistence type="predicted"/>
<keyword evidence="1" id="KW-1185">Reference proteome</keyword>
<evidence type="ECO:0000313" key="2">
    <source>
        <dbReference type="WBParaSite" id="nRc.2.0.1.t30048-RA"/>
    </source>
</evidence>